<dbReference type="AlphaFoldDB" id="A0A0V1Q448"/>
<dbReference type="GO" id="GO:0008301">
    <property type="term" value="F:DNA binding, bending"/>
    <property type="evidence" value="ECO:0007669"/>
    <property type="project" value="InterPro"/>
</dbReference>
<dbReference type="PROSITE" id="PS51325">
    <property type="entry name" value="ALPHA_BOX"/>
    <property type="match status" value="1"/>
</dbReference>
<dbReference type="GO" id="GO:0045895">
    <property type="term" value="P:positive regulation of mating-type specific transcription, DNA-templated"/>
    <property type="evidence" value="ECO:0007669"/>
    <property type="project" value="InterPro"/>
</dbReference>
<dbReference type="GeneID" id="26838152"/>
<sequence>MTSDVAKVIPKRFTSRFSVSKTGKRSNSNVKNETINMRRQKKVKSMQVVFFTELPSLPIPSLDLQEILVRFKQATGNFSGDTFWESQIFDIKIPVRKNRTKCKKARCLNGFMAFRSFYSRSISNVEHQRELSSLLGKLWKNEPNKAIWNRYAIEYNSQAINQDFVDWLFKALGLELKAFSFPCTSTVKNESWTFSSRNNENAVEDIYYVGTV</sequence>
<keyword evidence="1 5" id="KW-0805">Transcription regulation</keyword>
<feature type="domain" description="Alpha box" evidence="6">
    <location>
        <begin position="103"/>
        <end position="159"/>
    </location>
</feature>
<keyword evidence="8" id="KW-1185">Reference proteome</keyword>
<protein>
    <recommendedName>
        <fullName evidence="6">Alpha box domain-containing protein</fullName>
    </recommendedName>
</protein>
<organism evidence="7 8">
    <name type="scientific">Debaryomyces fabryi</name>
    <dbReference type="NCBI Taxonomy" id="58627"/>
    <lineage>
        <taxon>Eukaryota</taxon>
        <taxon>Fungi</taxon>
        <taxon>Dikarya</taxon>
        <taxon>Ascomycota</taxon>
        <taxon>Saccharomycotina</taxon>
        <taxon>Pichiomycetes</taxon>
        <taxon>Debaryomycetaceae</taxon>
        <taxon>Debaryomyces</taxon>
    </lineage>
</organism>
<dbReference type="PIRSF" id="PIRSF001863">
    <property type="entry name" value="Transcrpt_activ_MAT_Alpha1"/>
    <property type="match status" value="1"/>
</dbReference>
<reference evidence="7 8" key="1">
    <citation type="submission" date="2015-11" db="EMBL/GenBank/DDBJ databases">
        <title>The genome of Debaryomyces fabryi.</title>
        <authorList>
            <person name="Tafer H."/>
            <person name="Lopandic K."/>
        </authorList>
    </citation>
    <scope>NUCLEOTIDE SEQUENCE [LARGE SCALE GENOMIC DNA]</scope>
    <source>
        <strain evidence="7 8">CBS 789</strain>
    </source>
</reference>
<dbReference type="InterPro" id="IPR006856">
    <property type="entry name" value="MATalpha_HMGbox"/>
</dbReference>
<dbReference type="InterPro" id="IPR016325">
    <property type="entry name" value="ALPHA1_Saccharomycetales"/>
</dbReference>
<dbReference type="GO" id="GO:0043565">
    <property type="term" value="F:sequence-specific DNA binding"/>
    <property type="evidence" value="ECO:0007669"/>
    <property type="project" value="InterPro"/>
</dbReference>
<dbReference type="GO" id="GO:0005634">
    <property type="term" value="C:nucleus"/>
    <property type="evidence" value="ECO:0007669"/>
    <property type="project" value="UniProtKB-SubCell"/>
</dbReference>
<evidence type="ECO:0000256" key="2">
    <source>
        <dbReference type="ARBA" id="ARBA00023125"/>
    </source>
</evidence>
<keyword evidence="3 5" id="KW-0804">Transcription</keyword>
<evidence type="ECO:0000313" key="8">
    <source>
        <dbReference type="Proteomes" id="UP000054251"/>
    </source>
</evidence>
<dbReference type="Proteomes" id="UP000054251">
    <property type="component" value="Unassembled WGS sequence"/>
</dbReference>
<comment type="caution">
    <text evidence="7">The sequence shown here is derived from an EMBL/GenBank/DDBJ whole genome shotgun (WGS) entry which is preliminary data.</text>
</comment>
<evidence type="ECO:0000259" key="6">
    <source>
        <dbReference type="PROSITE" id="PS51325"/>
    </source>
</evidence>
<evidence type="ECO:0000256" key="4">
    <source>
        <dbReference type="ARBA" id="ARBA00023242"/>
    </source>
</evidence>
<evidence type="ECO:0000256" key="1">
    <source>
        <dbReference type="ARBA" id="ARBA00023015"/>
    </source>
</evidence>
<dbReference type="RefSeq" id="XP_015469232.1">
    <property type="nucleotide sequence ID" value="XM_015609973.1"/>
</dbReference>
<dbReference type="Pfam" id="PF04769">
    <property type="entry name" value="MATalpha_HMGbox"/>
    <property type="match status" value="1"/>
</dbReference>
<keyword evidence="2 5" id="KW-0238">DNA-binding</keyword>
<name>A0A0V1Q448_9ASCO</name>
<comment type="subcellular location">
    <subcellularLocation>
        <location evidence="5">Nucleus</location>
    </subcellularLocation>
</comment>
<gene>
    <name evidence="7" type="ORF">AC631_01143</name>
</gene>
<evidence type="ECO:0000256" key="5">
    <source>
        <dbReference type="RuleBase" id="RU003516"/>
    </source>
</evidence>
<accession>A0A0V1Q448</accession>
<dbReference type="EMBL" id="LMYN01000014">
    <property type="protein sequence ID" value="KSA03130.1"/>
    <property type="molecule type" value="Genomic_DNA"/>
</dbReference>
<keyword evidence="4 5" id="KW-0539">Nucleus</keyword>
<comment type="similarity">
    <text evidence="5">Belongs to the MATALPHA1 family.</text>
</comment>
<dbReference type="OrthoDB" id="5398665at2759"/>
<evidence type="ECO:0000256" key="3">
    <source>
        <dbReference type="ARBA" id="ARBA00023163"/>
    </source>
</evidence>
<proteinExistence type="inferred from homology"/>
<evidence type="ECO:0000313" key="7">
    <source>
        <dbReference type="EMBL" id="KSA03130.1"/>
    </source>
</evidence>